<accession>A0AA38LGJ4</accession>
<sequence length="472" mass="52381">MEGSEKKHMEQWVTLLQIFLKSTCPVGEASHWLQSHHHRGGPVASGLWKFVPHLLSENVVYYEDEEQHTHRPTDTSSSSIGKCMWIETLPNAMQSSILTFLSVEHGRFRTKDLQALAEILMAKPDLDFWVRRAAENLFSTVVGHIGSAVPTVDRGPEMDAYNALPEFLNDCRRGSNLPFPWIPVASKDPQIAVSDARKSSKEQDALQSKGVADEKPESSRNAVLEKNVCFPEAREPVRERIDSIEDSRHATDYASEIQHATSCISVEAAGSVAGTSVDVHMVDQEGIDSKSALEPQVYAQATSLKEALSSFDSNSSASSITEKMCELCTTSDSREVLSVIKPWEVDDEVTLQLVELLLKEREGYAWSTDMLCSLILPKLLSLREPASRILVTAVLQAGKVHQRATVDALLLPLMLGKEGLNVAVCEVLHRLTKDCLRAEQVSSFFQKLLCEENRLQSVTCLPCHQSELSQCL</sequence>
<dbReference type="InterPro" id="IPR039685">
    <property type="entry name" value="FANCE"/>
</dbReference>
<evidence type="ECO:0000256" key="1">
    <source>
        <dbReference type="SAM" id="MobiDB-lite"/>
    </source>
</evidence>
<evidence type="ECO:0000313" key="2">
    <source>
        <dbReference type="EMBL" id="KAH9321545.1"/>
    </source>
</evidence>
<dbReference type="PANTHER" id="PTHR32094:SF5">
    <property type="entry name" value="FANCONI ANEMIA GROUP E PROTEIN"/>
    <property type="match status" value="1"/>
</dbReference>
<dbReference type="OMA" id="WIPVASK"/>
<dbReference type="AlphaFoldDB" id="A0AA38LGJ4"/>
<dbReference type="GO" id="GO:0036297">
    <property type="term" value="P:interstrand cross-link repair"/>
    <property type="evidence" value="ECO:0007669"/>
    <property type="project" value="InterPro"/>
</dbReference>
<organism evidence="2 3">
    <name type="scientific">Taxus chinensis</name>
    <name type="common">Chinese yew</name>
    <name type="synonym">Taxus wallichiana var. chinensis</name>
    <dbReference type="NCBI Taxonomy" id="29808"/>
    <lineage>
        <taxon>Eukaryota</taxon>
        <taxon>Viridiplantae</taxon>
        <taxon>Streptophyta</taxon>
        <taxon>Embryophyta</taxon>
        <taxon>Tracheophyta</taxon>
        <taxon>Spermatophyta</taxon>
        <taxon>Pinopsida</taxon>
        <taxon>Pinidae</taxon>
        <taxon>Conifers II</taxon>
        <taxon>Cupressales</taxon>
        <taxon>Taxaceae</taxon>
        <taxon>Taxus</taxon>
    </lineage>
</organism>
<feature type="non-terminal residue" evidence="2">
    <location>
        <position position="1"/>
    </location>
</feature>
<dbReference type="Proteomes" id="UP000824469">
    <property type="component" value="Unassembled WGS sequence"/>
</dbReference>
<dbReference type="Gene3D" id="1.25.40.480">
    <property type="match status" value="1"/>
</dbReference>
<dbReference type="PANTHER" id="PTHR32094">
    <property type="entry name" value="FANCONI ANEMIA GROUP E PROTEIN"/>
    <property type="match status" value="1"/>
</dbReference>
<dbReference type="GO" id="GO:0043240">
    <property type="term" value="C:Fanconi anaemia nuclear complex"/>
    <property type="evidence" value="ECO:0007669"/>
    <property type="project" value="InterPro"/>
</dbReference>
<evidence type="ECO:0008006" key="4">
    <source>
        <dbReference type="Google" id="ProtNLM"/>
    </source>
</evidence>
<evidence type="ECO:0000313" key="3">
    <source>
        <dbReference type="Proteomes" id="UP000824469"/>
    </source>
</evidence>
<gene>
    <name evidence="2" type="ORF">KI387_016184</name>
</gene>
<dbReference type="EMBL" id="JAHRHJ020000003">
    <property type="protein sequence ID" value="KAH9321545.1"/>
    <property type="molecule type" value="Genomic_DNA"/>
</dbReference>
<proteinExistence type="predicted"/>
<keyword evidence="3" id="KW-1185">Reference proteome</keyword>
<feature type="region of interest" description="Disordered" evidence="1">
    <location>
        <begin position="196"/>
        <end position="223"/>
    </location>
</feature>
<comment type="caution">
    <text evidence="2">The sequence shown here is derived from an EMBL/GenBank/DDBJ whole genome shotgun (WGS) entry which is preliminary data.</text>
</comment>
<reference evidence="2 3" key="1">
    <citation type="journal article" date="2021" name="Nat. Plants">
        <title>The Taxus genome provides insights into paclitaxel biosynthesis.</title>
        <authorList>
            <person name="Xiong X."/>
            <person name="Gou J."/>
            <person name="Liao Q."/>
            <person name="Li Y."/>
            <person name="Zhou Q."/>
            <person name="Bi G."/>
            <person name="Li C."/>
            <person name="Du R."/>
            <person name="Wang X."/>
            <person name="Sun T."/>
            <person name="Guo L."/>
            <person name="Liang H."/>
            <person name="Lu P."/>
            <person name="Wu Y."/>
            <person name="Zhang Z."/>
            <person name="Ro D.K."/>
            <person name="Shang Y."/>
            <person name="Huang S."/>
            <person name="Yan J."/>
        </authorList>
    </citation>
    <scope>NUCLEOTIDE SEQUENCE [LARGE SCALE GENOMIC DNA]</scope>
    <source>
        <strain evidence="2">Ta-2019</strain>
    </source>
</reference>
<protein>
    <recommendedName>
        <fullName evidence="4">Fanconi Anaemia group E protein C-terminal domain-containing protein</fullName>
    </recommendedName>
</protein>
<name>A0AA38LGJ4_TAXCH</name>